<gene>
    <name evidence="2" type="ORF">BsIDN1_43130</name>
</gene>
<feature type="transmembrane region" description="Helical" evidence="1">
    <location>
        <begin position="77"/>
        <end position="98"/>
    </location>
</feature>
<evidence type="ECO:0000256" key="1">
    <source>
        <dbReference type="SAM" id="Phobius"/>
    </source>
</evidence>
<evidence type="ECO:0000313" key="2">
    <source>
        <dbReference type="EMBL" id="BBP90695.1"/>
    </source>
</evidence>
<dbReference type="AlphaFoldDB" id="A0A5S9MCU5"/>
<dbReference type="Proteomes" id="UP000464658">
    <property type="component" value="Chromosome"/>
</dbReference>
<accession>A0A5S9MCU5</accession>
<keyword evidence="1" id="KW-0472">Membrane</keyword>
<reference evidence="2 3" key="1">
    <citation type="submission" date="2019-12" db="EMBL/GenBank/DDBJ databases">
        <title>Full genome sequence of a Bacillus safensis strain isolated from commercially available natto in Indonesia.</title>
        <authorList>
            <person name="Yoshida M."/>
            <person name="Uomi M."/>
            <person name="Waturangi D."/>
            <person name="Ekaputri J.J."/>
            <person name="Setiamarga D.H.E."/>
        </authorList>
    </citation>
    <scope>NUCLEOTIDE SEQUENCE [LARGE SCALE GENOMIC DNA]</scope>
    <source>
        <strain evidence="2 3">IDN1</strain>
    </source>
</reference>
<keyword evidence="1" id="KW-0812">Transmembrane</keyword>
<proteinExistence type="predicted"/>
<keyword evidence="1" id="KW-1133">Transmembrane helix</keyword>
<name>A0A5S9MCU5_BACIA</name>
<sequence length="99" mass="11270">MKKNDGGKKEVRAKLDAYQVLHEQMNEAFINGTTSSIKKEEARSYMFSIGVNRRDVFHTKYKKKRPYAFGMWSDDKAFTLFTSFVAAAAISISFFLAVG</sequence>
<organism evidence="2 3">
    <name type="scientific">Bacillus safensis</name>
    <dbReference type="NCBI Taxonomy" id="561879"/>
    <lineage>
        <taxon>Bacteria</taxon>
        <taxon>Bacillati</taxon>
        <taxon>Bacillota</taxon>
        <taxon>Bacilli</taxon>
        <taxon>Bacillales</taxon>
        <taxon>Bacillaceae</taxon>
        <taxon>Bacillus</taxon>
    </lineage>
</organism>
<protein>
    <submittedName>
        <fullName evidence="2">Uncharacterized protein</fullName>
    </submittedName>
</protein>
<evidence type="ECO:0000313" key="3">
    <source>
        <dbReference type="Proteomes" id="UP000464658"/>
    </source>
</evidence>
<dbReference type="EMBL" id="AP021906">
    <property type="protein sequence ID" value="BBP90695.1"/>
    <property type="molecule type" value="Genomic_DNA"/>
</dbReference>